<reference evidence="5" key="1">
    <citation type="journal article" date="2019" name="Int. J. Syst. Evol. Microbiol.">
        <title>The Global Catalogue of Microorganisms (GCM) 10K type strain sequencing project: providing services to taxonomists for standard genome sequencing and annotation.</title>
        <authorList>
            <consortium name="The Broad Institute Genomics Platform"/>
            <consortium name="The Broad Institute Genome Sequencing Center for Infectious Disease"/>
            <person name="Wu L."/>
            <person name="Ma J."/>
        </authorList>
    </citation>
    <scope>NUCLEOTIDE SEQUENCE [LARGE SCALE GENOMIC DNA]</scope>
    <source>
        <strain evidence="5">JCM 11813</strain>
    </source>
</reference>
<dbReference type="PANTHER" id="PTHR11839">
    <property type="entry name" value="UDP/ADP-SUGAR PYROPHOSPHATASE"/>
    <property type="match status" value="1"/>
</dbReference>
<dbReference type="EMBL" id="BAAAJE010000028">
    <property type="protein sequence ID" value="GAA1160288.1"/>
    <property type="molecule type" value="Genomic_DNA"/>
</dbReference>
<evidence type="ECO:0000313" key="4">
    <source>
        <dbReference type="EMBL" id="GAA1160288.1"/>
    </source>
</evidence>
<feature type="domain" description="Nudix hydrolase" evidence="3">
    <location>
        <begin position="50"/>
        <end position="184"/>
    </location>
</feature>
<dbReference type="GO" id="GO:0016787">
    <property type="term" value="F:hydrolase activity"/>
    <property type="evidence" value="ECO:0007669"/>
    <property type="project" value="UniProtKB-KW"/>
</dbReference>
<dbReference type="InterPro" id="IPR000086">
    <property type="entry name" value="NUDIX_hydrolase_dom"/>
</dbReference>
<dbReference type="RefSeq" id="WP_343910073.1">
    <property type="nucleotide sequence ID" value="NZ_BAAAJE010000028.1"/>
</dbReference>
<evidence type="ECO:0000313" key="5">
    <source>
        <dbReference type="Proteomes" id="UP001499979"/>
    </source>
</evidence>
<accession>A0ABP4F7V8</accession>
<keyword evidence="5" id="KW-1185">Reference proteome</keyword>
<gene>
    <name evidence="4" type="ORF">GCM10009606_42890</name>
</gene>
<comment type="caution">
    <text evidence="4">The sequence shown here is derived from an EMBL/GenBank/DDBJ whole genome shotgun (WGS) entry which is preliminary data.</text>
</comment>
<evidence type="ECO:0000256" key="2">
    <source>
        <dbReference type="ARBA" id="ARBA00022801"/>
    </source>
</evidence>
<dbReference type="Pfam" id="PF00293">
    <property type="entry name" value="NUDIX"/>
    <property type="match status" value="1"/>
</dbReference>
<dbReference type="Gene3D" id="3.90.79.10">
    <property type="entry name" value="Nucleoside Triphosphate Pyrophosphohydrolase"/>
    <property type="match status" value="1"/>
</dbReference>
<dbReference type="InterPro" id="IPR015797">
    <property type="entry name" value="NUDIX_hydrolase-like_dom_sf"/>
</dbReference>
<organism evidence="4 5">
    <name type="scientific">Nocardioides aquiterrae</name>
    <dbReference type="NCBI Taxonomy" id="203799"/>
    <lineage>
        <taxon>Bacteria</taxon>
        <taxon>Bacillati</taxon>
        <taxon>Actinomycetota</taxon>
        <taxon>Actinomycetes</taxon>
        <taxon>Propionibacteriales</taxon>
        <taxon>Nocardioidaceae</taxon>
        <taxon>Nocardioides</taxon>
    </lineage>
</organism>
<keyword evidence="2 4" id="KW-0378">Hydrolase</keyword>
<sequence length="209" mass="23301">MPDLRDVPEQWPVAESHLEYDGGGWVVRLRNDRIRRPGHPEDEPFSRLVLEHPGAAIVLAMDDQDRVLCLWQYRHAVRHTLVQLPAGLLDVDGEDPIDVARRELVEEAGLEARSWTHLISAYSSPGITSEMSHFYLATDLTEVGRGDFELEHEEAEMVLDWVPFADLHDAVVAGRLADAHLALAVLVAGSRLAPVPRGSGTDHQKEQDS</sequence>
<dbReference type="Proteomes" id="UP001499979">
    <property type="component" value="Unassembled WGS sequence"/>
</dbReference>
<dbReference type="PANTHER" id="PTHR11839:SF18">
    <property type="entry name" value="NUDIX HYDROLASE DOMAIN-CONTAINING PROTEIN"/>
    <property type="match status" value="1"/>
</dbReference>
<evidence type="ECO:0000256" key="1">
    <source>
        <dbReference type="ARBA" id="ARBA00001946"/>
    </source>
</evidence>
<comment type="cofactor">
    <cofactor evidence="1">
        <name>Mg(2+)</name>
        <dbReference type="ChEBI" id="CHEBI:18420"/>
    </cofactor>
</comment>
<name>A0ABP4F7V8_9ACTN</name>
<proteinExistence type="predicted"/>
<evidence type="ECO:0000259" key="3">
    <source>
        <dbReference type="PROSITE" id="PS51462"/>
    </source>
</evidence>
<dbReference type="SUPFAM" id="SSF55811">
    <property type="entry name" value="Nudix"/>
    <property type="match status" value="1"/>
</dbReference>
<protein>
    <submittedName>
        <fullName evidence="4">NUDIX hydrolase</fullName>
    </submittedName>
</protein>
<dbReference type="PROSITE" id="PS51462">
    <property type="entry name" value="NUDIX"/>
    <property type="match status" value="1"/>
</dbReference>